<name>A0ABS3Y7Y5_9BACT</name>
<dbReference type="PANTHER" id="PTHR30273">
    <property type="entry name" value="PERIPLASMIC SIGNAL SENSOR AND SIGMA FACTOR ACTIVATOR FECR-RELATED"/>
    <property type="match status" value="1"/>
</dbReference>
<evidence type="ECO:0000259" key="2">
    <source>
        <dbReference type="Pfam" id="PF04773"/>
    </source>
</evidence>
<reference evidence="5" key="1">
    <citation type="submission" date="2021-03" db="EMBL/GenBank/DDBJ databases">
        <title>Assistant Professor.</title>
        <authorList>
            <person name="Huq M.A."/>
        </authorList>
    </citation>
    <scope>NUCLEOTIDE SEQUENCE [LARGE SCALE GENOMIC DNA]</scope>
    <source>
        <strain evidence="5">MAH-28</strain>
    </source>
</reference>
<accession>A0ABS3Y7Y5</accession>
<feature type="domain" description="Protein FecR C-terminal" evidence="3">
    <location>
        <begin position="316"/>
        <end position="378"/>
    </location>
</feature>
<dbReference type="InterPro" id="IPR012373">
    <property type="entry name" value="Ferrdict_sens_TM"/>
</dbReference>
<dbReference type="PIRSF" id="PIRSF018266">
    <property type="entry name" value="FecR"/>
    <property type="match status" value="1"/>
</dbReference>
<evidence type="ECO:0000256" key="1">
    <source>
        <dbReference type="SAM" id="Phobius"/>
    </source>
</evidence>
<keyword evidence="5" id="KW-1185">Reference proteome</keyword>
<dbReference type="InterPro" id="IPR006860">
    <property type="entry name" value="FecR"/>
</dbReference>
<dbReference type="Pfam" id="PF04773">
    <property type="entry name" value="FecR"/>
    <property type="match status" value="1"/>
</dbReference>
<evidence type="ECO:0000313" key="4">
    <source>
        <dbReference type="EMBL" id="MBO9150781.1"/>
    </source>
</evidence>
<proteinExistence type="predicted"/>
<dbReference type="PANTHER" id="PTHR30273:SF2">
    <property type="entry name" value="PROTEIN FECR"/>
    <property type="match status" value="1"/>
</dbReference>
<gene>
    <name evidence="4" type="ORF">J7I43_01065</name>
</gene>
<dbReference type="Pfam" id="PF16344">
    <property type="entry name" value="FecR_C"/>
    <property type="match status" value="1"/>
</dbReference>
<dbReference type="Gene3D" id="3.55.50.30">
    <property type="match status" value="1"/>
</dbReference>
<keyword evidence="1" id="KW-0472">Membrane</keyword>
<sequence length="386" mass="42731">MQPDLSFNEQLREALRKHWAGQPLSENEQALLDEWLAASPDNRAVWEELNDEMALELQFREWNGYDRETVWRKTTALRRPAKTYRLYRWAAAAAAILLIAAAAYLLRPKSPDQQTVAQTVTDVAPGGSKAVLVLADGSTVTLDSAGNQVIRQGSTAIRQQAGQLRYEAADDASEISYNTLKTPRGGQFRITLPDGTGVWLNAESSLRFPTAFRGKERLVEVSGEAYFEVAKDAALPFRVNVANRATIEVLGTNFNVNAYEDESEIAATLLSGAVKVGTGGRSALLKPGQQARVNTGVSVMNGVDIEKVMAWKNGVFNFKDAKLKEVMKQLSRWYDIEVEYRGNVPDTEFWGKMGRNLTLLQVLNGLEATGIHFKLEDNGKKLVVLP</sequence>
<dbReference type="InterPro" id="IPR032508">
    <property type="entry name" value="FecR_C"/>
</dbReference>
<dbReference type="RefSeq" id="WP_209142365.1">
    <property type="nucleotide sequence ID" value="NZ_JAGHKP010000001.1"/>
</dbReference>
<feature type="domain" description="FecR protein" evidence="2">
    <location>
        <begin position="179"/>
        <end position="275"/>
    </location>
</feature>
<dbReference type="Proteomes" id="UP000679126">
    <property type="component" value="Unassembled WGS sequence"/>
</dbReference>
<evidence type="ECO:0000259" key="3">
    <source>
        <dbReference type="Pfam" id="PF16344"/>
    </source>
</evidence>
<evidence type="ECO:0000313" key="5">
    <source>
        <dbReference type="Proteomes" id="UP000679126"/>
    </source>
</evidence>
<feature type="transmembrane region" description="Helical" evidence="1">
    <location>
        <begin position="86"/>
        <end position="106"/>
    </location>
</feature>
<protein>
    <submittedName>
        <fullName evidence="4">FecR domain-containing protein</fullName>
    </submittedName>
</protein>
<dbReference type="EMBL" id="JAGHKP010000001">
    <property type="protein sequence ID" value="MBO9150781.1"/>
    <property type="molecule type" value="Genomic_DNA"/>
</dbReference>
<comment type="caution">
    <text evidence="4">The sequence shown here is derived from an EMBL/GenBank/DDBJ whole genome shotgun (WGS) entry which is preliminary data.</text>
</comment>
<keyword evidence="1" id="KW-0812">Transmembrane</keyword>
<organism evidence="4 5">
    <name type="scientific">Chitinophaga chungangae</name>
    <dbReference type="NCBI Taxonomy" id="2821488"/>
    <lineage>
        <taxon>Bacteria</taxon>
        <taxon>Pseudomonadati</taxon>
        <taxon>Bacteroidota</taxon>
        <taxon>Chitinophagia</taxon>
        <taxon>Chitinophagales</taxon>
        <taxon>Chitinophagaceae</taxon>
        <taxon>Chitinophaga</taxon>
    </lineage>
</organism>
<dbReference type="Gene3D" id="2.60.120.1440">
    <property type="match status" value="1"/>
</dbReference>
<keyword evidence="1" id="KW-1133">Transmembrane helix</keyword>